<gene>
    <name evidence="4" type="ORF">LS73_004965</name>
    <name evidence="3" type="ORF">NCTC12714_00628</name>
</gene>
<dbReference type="InterPro" id="IPR036737">
    <property type="entry name" value="OmpA-like_sf"/>
</dbReference>
<dbReference type="EMBL" id="UGJE01000002">
    <property type="protein sequence ID" value="STQ85840.1"/>
    <property type="molecule type" value="Genomic_DNA"/>
</dbReference>
<sequence>MEDKSSHWISISDMMSGVMMIFVMITIAFMVTLENEKKQLEIQNDKIRDLAQNYSNLQNELYKDLMQEFGKDLDKWDAFIEEDTTIRFQKQDILFDVGQKRVKQRFQKILNDFFPRYIKILYGDKYRDFIEEIRIEGHTSKDWEGAQSLERRYLGNAELSQERAFQVLKYCFSLSGISDKQEWLIKLLRANGVSFAKPLTSDELSRRVEFQASFKANEQILKILQISKVPNDDTKKVNTESK</sequence>
<evidence type="ECO:0000313" key="3">
    <source>
        <dbReference type="EMBL" id="STQ85840.1"/>
    </source>
</evidence>
<dbReference type="STRING" id="216.LS73_00815"/>
<name>A0A099TYR7_9HELI</name>
<evidence type="ECO:0000313" key="4">
    <source>
        <dbReference type="EMBL" id="TLE00337.1"/>
    </source>
</evidence>
<proteinExistence type="predicted"/>
<keyword evidence="1" id="KW-0175">Coiled coil</keyword>
<dbReference type="AlphaFoldDB" id="A0A099TYR7"/>
<keyword evidence="2" id="KW-1133">Transmembrane helix</keyword>
<dbReference type="Proteomes" id="UP000029922">
    <property type="component" value="Unassembled WGS sequence"/>
</dbReference>
<dbReference type="Gene3D" id="3.30.1330.60">
    <property type="entry name" value="OmpA-like domain"/>
    <property type="match status" value="1"/>
</dbReference>
<evidence type="ECO:0000256" key="2">
    <source>
        <dbReference type="SAM" id="Phobius"/>
    </source>
</evidence>
<feature type="transmembrane region" description="Helical" evidence="2">
    <location>
        <begin position="14"/>
        <end position="33"/>
    </location>
</feature>
<dbReference type="OrthoDB" id="9782229at2"/>
<protein>
    <submittedName>
        <fullName evidence="3">Outer membrane protein and related peptidoglycan-associated (Lipo)proteins</fullName>
    </submittedName>
</protein>
<feature type="coiled-coil region" evidence="1">
    <location>
        <begin position="30"/>
        <end position="60"/>
    </location>
</feature>
<dbReference type="RefSeq" id="WP_034556758.1">
    <property type="nucleotide sequence ID" value="NZ_FZML01000006.1"/>
</dbReference>
<keyword evidence="2" id="KW-0812">Transmembrane</keyword>
<keyword evidence="6" id="KW-1185">Reference proteome</keyword>
<dbReference type="Proteomes" id="UP000255139">
    <property type="component" value="Unassembled WGS sequence"/>
</dbReference>
<keyword evidence="2" id="KW-0472">Membrane</keyword>
<accession>A0A099TYR7</accession>
<reference evidence="3 6" key="2">
    <citation type="submission" date="2018-06" db="EMBL/GenBank/DDBJ databases">
        <authorList>
            <consortium name="Pathogen Informatics"/>
            <person name="Doyle S."/>
        </authorList>
    </citation>
    <scope>NUCLEOTIDE SEQUENCE [LARGE SCALE GENOMIC DNA]</scope>
    <source>
        <strain evidence="3 6">NCTC12714</strain>
    </source>
</reference>
<dbReference type="EMBL" id="JRPD02000008">
    <property type="protein sequence ID" value="TLE00337.1"/>
    <property type="molecule type" value="Genomic_DNA"/>
</dbReference>
<evidence type="ECO:0000313" key="5">
    <source>
        <dbReference type="Proteomes" id="UP000029922"/>
    </source>
</evidence>
<reference evidence="4 5" key="1">
    <citation type="journal article" date="2014" name="Genome Announc.">
        <title>Draft genome sequences of eight enterohepatic helicobacter species isolated from both laboratory and wild rodents.</title>
        <authorList>
            <person name="Sheh A."/>
            <person name="Shen Z."/>
            <person name="Fox J.G."/>
        </authorList>
    </citation>
    <scope>NUCLEOTIDE SEQUENCE [LARGE SCALE GENOMIC DNA]</scope>
    <source>
        <strain evidence="4 5">ST1</strain>
    </source>
</reference>
<dbReference type="SUPFAM" id="SSF103088">
    <property type="entry name" value="OmpA-like"/>
    <property type="match status" value="1"/>
</dbReference>
<evidence type="ECO:0000313" key="6">
    <source>
        <dbReference type="Proteomes" id="UP000255139"/>
    </source>
</evidence>
<organism evidence="3 6">
    <name type="scientific">Helicobacter muridarum</name>
    <dbReference type="NCBI Taxonomy" id="216"/>
    <lineage>
        <taxon>Bacteria</taxon>
        <taxon>Pseudomonadati</taxon>
        <taxon>Campylobacterota</taxon>
        <taxon>Epsilonproteobacteria</taxon>
        <taxon>Campylobacterales</taxon>
        <taxon>Helicobacteraceae</taxon>
        <taxon>Helicobacter</taxon>
    </lineage>
</organism>
<evidence type="ECO:0000256" key="1">
    <source>
        <dbReference type="SAM" id="Coils"/>
    </source>
</evidence>